<gene>
    <name evidence="3" type="primary">tnsA</name>
    <name evidence="3" type="ORF">LMG29542_02585</name>
</gene>
<evidence type="ECO:0000313" key="4">
    <source>
        <dbReference type="Proteomes" id="UP000494363"/>
    </source>
</evidence>
<evidence type="ECO:0000313" key="3">
    <source>
        <dbReference type="EMBL" id="CAB3755407.1"/>
    </source>
</evidence>
<dbReference type="Proteomes" id="UP000494363">
    <property type="component" value="Unassembled WGS sequence"/>
</dbReference>
<accession>A0A6J5DPF9</accession>
<dbReference type="InterPro" id="IPR011856">
    <property type="entry name" value="tRNA_endonuc-like_dom_sf"/>
</dbReference>
<feature type="domain" description="TnsA endonuclease N-terminal" evidence="2">
    <location>
        <begin position="74"/>
        <end position="169"/>
    </location>
</feature>
<dbReference type="Gene3D" id="1.10.10.10">
    <property type="entry name" value="Winged helix-like DNA-binding domain superfamily/Winged helix DNA-binding domain"/>
    <property type="match status" value="1"/>
</dbReference>
<dbReference type="InterPro" id="IPR014833">
    <property type="entry name" value="TnsA_N"/>
</dbReference>
<dbReference type="Pfam" id="PF08722">
    <property type="entry name" value="Tn7_TnsA-like_N"/>
    <property type="match status" value="1"/>
</dbReference>
<dbReference type="GO" id="GO:0003676">
    <property type="term" value="F:nucleic acid binding"/>
    <property type="evidence" value="ECO:0007669"/>
    <property type="project" value="InterPro"/>
</dbReference>
<evidence type="ECO:0000259" key="1">
    <source>
        <dbReference type="Pfam" id="PF08721"/>
    </source>
</evidence>
<sequence length="294" mass="34029">MAKRKYVIDSTKMARFIKEGRGQGSGANYKPWLTIQDVPSDGRVHRPYGWKTQRVHQLLSDIEYRHFLLLDWAPGVIDIREQFPLDRDKTIAIAEEAGIKHPKDPRSDELEVMTTDFLVVLGSGTNRKLEAWAIKPAKELDDARVMEKLEIERRYWATQEGVKWYISTERELPMDQIESLDWMRSAWDINDIQEPRKGYFAELMHRLVSYVQANTRNESRLNTVCSSLDEKCDCVPGTHLFVARHLLARRVLTTDIDRKNLWETPLMDICVDTAVFRVLASQTSGAVPEDRRAA</sequence>
<dbReference type="CDD" id="cd22362">
    <property type="entry name" value="TnsA_endonuclease-like"/>
    <property type="match status" value="1"/>
</dbReference>
<feature type="domain" description="TnsA endonuclease C-terminal" evidence="1">
    <location>
        <begin position="176"/>
        <end position="256"/>
    </location>
</feature>
<reference evidence="3 4" key="1">
    <citation type="submission" date="2020-04" db="EMBL/GenBank/DDBJ databases">
        <authorList>
            <person name="De Canck E."/>
        </authorList>
    </citation>
    <scope>NUCLEOTIDE SEQUENCE [LARGE SCALE GENOMIC DNA]</scope>
    <source>
        <strain evidence="3 4">LMG 29542</strain>
    </source>
</reference>
<organism evidence="3 4">
    <name type="scientific">Paraburkholderia humisilvae</name>
    <dbReference type="NCBI Taxonomy" id="627669"/>
    <lineage>
        <taxon>Bacteria</taxon>
        <taxon>Pseudomonadati</taxon>
        <taxon>Pseudomonadota</taxon>
        <taxon>Betaproteobacteria</taxon>
        <taxon>Burkholderiales</taxon>
        <taxon>Burkholderiaceae</taxon>
        <taxon>Paraburkholderia</taxon>
    </lineage>
</organism>
<dbReference type="EMBL" id="CADIKH010000010">
    <property type="protein sequence ID" value="CAB3755407.1"/>
    <property type="molecule type" value="Genomic_DNA"/>
</dbReference>
<dbReference type="RefSeq" id="WP_175226838.1">
    <property type="nucleotide sequence ID" value="NZ_CADIKH010000010.1"/>
</dbReference>
<dbReference type="InterPro" id="IPR014832">
    <property type="entry name" value="TnsA_C"/>
</dbReference>
<dbReference type="InterPro" id="IPR036388">
    <property type="entry name" value="WH-like_DNA-bd_sf"/>
</dbReference>
<dbReference type="InterPro" id="IPR011335">
    <property type="entry name" value="Restrct_endonuc-II-like"/>
</dbReference>
<keyword evidence="4" id="KW-1185">Reference proteome</keyword>
<dbReference type="SUPFAM" id="SSF52980">
    <property type="entry name" value="Restriction endonuclease-like"/>
    <property type="match status" value="1"/>
</dbReference>
<protein>
    <submittedName>
        <fullName evidence="3">Transposon Tn7 transposition protein TnsA</fullName>
    </submittedName>
</protein>
<dbReference type="Pfam" id="PF08721">
    <property type="entry name" value="Tn7_Tnp_TnsA_C"/>
    <property type="match status" value="1"/>
</dbReference>
<dbReference type="Gene3D" id="3.40.1350.10">
    <property type="match status" value="1"/>
</dbReference>
<proteinExistence type="predicted"/>
<dbReference type="AlphaFoldDB" id="A0A6J5DPF9"/>
<name>A0A6J5DPF9_9BURK</name>
<evidence type="ECO:0000259" key="2">
    <source>
        <dbReference type="Pfam" id="PF08722"/>
    </source>
</evidence>